<feature type="region of interest" description="Disordered" evidence="1">
    <location>
        <begin position="1"/>
        <end position="68"/>
    </location>
</feature>
<sequence>MRPRSSAYPARAPASQREGGDLTVSHDGEEAGGSEHRRCPRGAGKADAGQGPRTTGQQGAYGTPVGLQHRTWGLSGQEQLLGEPLTRHCPPPLASSWISSSQVANHNHVTNASCSDDELTEKTQHSNKAHPLAEAATRGVRRKLCKITIRHAVVGG</sequence>
<dbReference type="AlphaFoldDB" id="L5L634"/>
<organism evidence="2 3">
    <name type="scientific">Pteropus alecto</name>
    <name type="common">Black flying fox</name>
    <dbReference type="NCBI Taxonomy" id="9402"/>
    <lineage>
        <taxon>Eukaryota</taxon>
        <taxon>Metazoa</taxon>
        <taxon>Chordata</taxon>
        <taxon>Craniata</taxon>
        <taxon>Vertebrata</taxon>
        <taxon>Euteleostomi</taxon>
        <taxon>Mammalia</taxon>
        <taxon>Eutheria</taxon>
        <taxon>Laurasiatheria</taxon>
        <taxon>Chiroptera</taxon>
        <taxon>Yinpterochiroptera</taxon>
        <taxon>Pteropodoidea</taxon>
        <taxon>Pteropodidae</taxon>
        <taxon>Pteropodinae</taxon>
        <taxon>Pteropus</taxon>
    </lineage>
</organism>
<reference evidence="3" key="1">
    <citation type="journal article" date="2013" name="Science">
        <title>Comparative analysis of bat genomes provides insight into the evolution of flight and immunity.</title>
        <authorList>
            <person name="Zhang G."/>
            <person name="Cowled C."/>
            <person name="Shi Z."/>
            <person name="Huang Z."/>
            <person name="Bishop-Lilly K.A."/>
            <person name="Fang X."/>
            <person name="Wynne J.W."/>
            <person name="Xiong Z."/>
            <person name="Baker M.L."/>
            <person name="Zhao W."/>
            <person name="Tachedjian M."/>
            <person name="Zhu Y."/>
            <person name="Zhou P."/>
            <person name="Jiang X."/>
            <person name="Ng J."/>
            <person name="Yang L."/>
            <person name="Wu L."/>
            <person name="Xiao J."/>
            <person name="Feng Y."/>
            <person name="Chen Y."/>
            <person name="Sun X."/>
            <person name="Zhang Y."/>
            <person name="Marsh G.A."/>
            <person name="Crameri G."/>
            <person name="Broder C.C."/>
            <person name="Frey K.G."/>
            <person name="Wang L.F."/>
            <person name="Wang J."/>
        </authorList>
    </citation>
    <scope>NUCLEOTIDE SEQUENCE [LARGE SCALE GENOMIC DNA]</scope>
</reference>
<feature type="compositionally biased region" description="Low complexity" evidence="1">
    <location>
        <begin position="1"/>
        <end position="15"/>
    </location>
</feature>
<dbReference type="Proteomes" id="UP000010552">
    <property type="component" value="Unassembled WGS sequence"/>
</dbReference>
<evidence type="ECO:0000313" key="3">
    <source>
        <dbReference type="Proteomes" id="UP000010552"/>
    </source>
</evidence>
<keyword evidence="3" id="KW-1185">Reference proteome</keyword>
<dbReference type="EMBL" id="KB030306">
    <property type="protein sequence ID" value="ELK18736.1"/>
    <property type="molecule type" value="Genomic_DNA"/>
</dbReference>
<dbReference type="InParanoid" id="L5L634"/>
<protein>
    <submittedName>
        <fullName evidence="2">Uncharacterized protein</fullName>
    </submittedName>
</protein>
<evidence type="ECO:0000256" key="1">
    <source>
        <dbReference type="SAM" id="MobiDB-lite"/>
    </source>
</evidence>
<accession>L5L634</accession>
<name>L5L634_PTEAL</name>
<evidence type="ECO:0000313" key="2">
    <source>
        <dbReference type="EMBL" id="ELK18736.1"/>
    </source>
</evidence>
<feature type="compositionally biased region" description="Basic and acidic residues" evidence="1">
    <location>
        <begin position="18"/>
        <end position="37"/>
    </location>
</feature>
<proteinExistence type="predicted"/>
<gene>
    <name evidence="2" type="ORF">PAL_GLEAN10006814</name>
</gene>